<feature type="compositionally biased region" description="Polar residues" evidence="2">
    <location>
        <begin position="132"/>
        <end position="153"/>
    </location>
</feature>
<proteinExistence type="predicted"/>
<dbReference type="EMBL" id="AZFI01000139">
    <property type="protein sequence ID" value="KRM25276.1"/>
    <property type="molecule type" value="Genomic_DNA"/>
</dbReference>
<evidence type="ECO:0008006" key="5">
    <source>
        <dbReference type="Google" id="ProtNLM"/>
    </source>
</evidence>
<accession>A0ABR5PII4</accession>
<evidence type="ECO:0000313" key="4">
    <source>
        <dbReference type="Proteomes" id="UP000051217"/>
    </source>
</evidence>
<protein>
    <recommendedName>
        <fullName evidence="5">DUF536 domain-containing protein</fullName>
    </recommendedName>
</protein>
<gene>
    <name evidence="3" type="ORF">FC65_GL000434</name>
</gene>
<organism evidence="3 4">
    <name type="scientific">Ligilactobacillus acidipiscis DSM 15836</name>
    <dbReference type="NCBI Taxonomy" id="1423716"/>
    <lineage>
        <taxon>Bacteria</taxon>
        <taxon>Bacillati</taxon>
        <taxon>Bacillota</taxon>
        <taxon>Bacilli</taxon>
        <taxon>Lactobacillales</taxon>
        <taxon>Lactobacillaceae</taxon>
        <taxon>Ligilactobacillus</taxon>
    </lineage>
</organism>
<dbReference type="Proteomes" id="UP000051217">
    <property type="component" value="Unassembled WGS sequence"/>
</dbReference>
<sequence>MKRYTQKQIAEASGTYKTAVYRYMKRNSIEPVSIQGKTLYYSEKVAIKAIEELKTDTCNDTTDTTKNTKKVVNSADNELVTMLKEQLKYERQNNERLHNELEQAHKLIDQQQQLNLTTAHLLENHQKEVSQEHSNVQKNTQTENDTVKTNEGSSENKKQTKSFWSRIFKS</sequence>
<comment type="caution">
    <text evidence="3">The sequence shown here is derived from an EMBL/GenBank/DDBJ whole genome shotgun (WGS) entry which is preliminary data.</text>
</comment>
<feature type="coiled-coil region" evidence="1">
    <location>
        <begin position="80"/>
        <end position="114"/>
    </location>
</feature>
<evidence type="ECO:0000313" key="3">
    <source>
        <dbReference type="EMBL" id="KRM25276.1"/>
    </source>
</evidence>
<reference evidence="3 4" key="1">
    <citation type="journal article" date="2015" name="Genome Announc.">
        <title>Expanding the biotechnology potential of lactobacilli through comparative genomics of 213 strains and associated genera.</title>
        <authorList>
            <person name="Sun Z."/>
            <person name="Harris H.M."/>
            <person name="McCann A."/>
            <person name="Guo C."/>
            <person name="Argimon S."/>
            <person name="Zhang W."/>
            <person name="Yang X."/>
            <person name="Jeffery I.B."/>
            <person name="Cooney J.C."/>
            <person name="Kagawa T.F."/>
            <person name="Liu W."/>
            <person name="Song Y."/>
            <person name="Salvetti E."/>
            <person name="Wrobel A."/>
            <person name="Rasinkangas P."/>
            <person name="Parkhill J."/>
            <person name="Rea M.C."/>
            <person name="O'Sullivan O."/>
            <person name="Ritari J."/>
            <person name="Douillard F.P."/>
            <person name="Paul Ross R."/>
            <person name="Yang R."/>
            <person name="Briner A.E."/>
            <person name="Felis G.E."/>
            <person name="de Vos W.M."/>
            <person name="Barrangou R."/>
            <person name="Klaenhammer T.R."/>
            <person name="Caufield P.W."/>
            <person name="Cui Y."/>
            <person name="Zhang H."/>
            <person name="O'Toole P.W."/>
        </authorList>
    </citation>
    <scope>NUCLEOTIDE SEQUENCE [LARGE SCALE GENOMIC DNA]</scope>
    <source>
        <strain evidence="3 4">DSM 15836</strain>
    </source>
</reference>
<keyword evidence="4" id="KW-1185">Reference proteome</keyword>
<feature type="region of interest" description="Disordered" evidence="2">
    <location>
        <begin position="127"/>
        <end position="170"/>
    </location>
</feature>
<evidence type="ECO:0000256" key="1">
    <source>
        <dbReference type="SAM" id="Coils"/>
    </source>
</evidence>
<dbReference type="RefSeq" id="WP_056972331.1">
    <property type="nucleotide sequence ID" value="NZ_AZFI01000139.1"/>
</dbReference>
<evidence type="ECO:0000256" key="2">
    <source>
        <dbReference type="SAM" id="MobiDB-lite"/>
    </source>
</evidence>
<keyword evidence="1" id="KW-0175">Coiled coil</keyword>
<name>A0ABR5PII4_9LACO</name>